<dbReference type="PANTHER" id="PTHR38459:SF1">
    <property type="entry name" value="PROPHAGE BACTOPRENOL-LINKED GLUCOSE TRANSLOCASE HOMOLOG"/>
    <property type="match status" value="1"/>
</dbReference>
<proteinExistence type="inferred from homology"/>
<evidence type="ECO:0000256" key="4">
    <source>
        <dbReference type="ARBA" id="ARBA00022989"/>
    </source>
</evidence>
<dbReference type="AlphaFoldDB" id="A0A8T4GU10"/>
<dbReference type="OrthoDB" id="44002at2157"/>
<feature type="transmembrane region" description="Helical" evidence="6">
    <location>
        <begin position="86"/>
        <end position="111"/>
    </location>
</feature>
<dbReference type="InterPro" id="IPR051401">
    <property type="entry name" value="GtrA_CellWall_Glycosyl"/>
</dbReference>
<comment type="subcellular location">
    <subcellularLocation>
        <location evidence="1">Membrane</location>
        <topology evidence="1">Multi-pass membrane protein</topology>
    </subcellularLocation>
</comment>
<protein>
    <submittedName>
        <fullName evidence="8">Putative flippase GtrA</fullName>
    </submittedName>
</protein>
<dbReference type="Pfam" id="PF04138">
    <property type="entry name" value="GtrA_DPMS_TM"/>
    <property type="match status" value="1"/>
</dbReference>
<dbReference type="InterPro" id="IPR007267">
    <property type="entry name" value="GtrA_DPMS_TM"/>
</dbReference>
<keyword evidence="9" id="KW-1185">Reference proteome</keyword>
<dbReference type="EMBL" id="JAGGLC010000001">
    <property type="protein sequence ID" value="MBP1985563.1"/>
    <property type="molecule type" value="Genomic_DNA"/>
</dbReference>
<dbReference type="PANTHER" id="PTHR38459">
    <property type="entry name" value="PROPHAGE BACTOPRENOL-LINKED GLUCOSE TRANSLOCASE HOMOLOG"/>
    <property type="match status" value="1"/>
</dbReference>
<evidence type="ECO:0000256" key="3">
    <source>
        <dbReference type="ARBA" id="ARBA00022692"/>
    </source>
</evidence>
<evidence type="ECO:0000259" key="7">
    <source>
        <dbReference type="Pfam" id="PF04138"/>
    </source>
</evidence>
<feature type="transmembrane region" description="Helical" evidence="6">
    <location>
        <begin position="117"/>
        <end position="137"/>
    </location>
</feature>
<feature type="domain" description="GtrA/DPMS transmembrane" evidence="7">
    <location>
        <begin position="16"/>
        <end position="143"/>
    </location>
</feature>
<gene>
    <name evidence="8" type="ORF">J2753_000036</name>
</gene>
<keyword evidence="3 6" id="KW-0812">Transmembrane</keyword>
<evidence type="ECO:0000256" key="6">
    <source>
        <dbReference type="SAM" id="Phobius"/>
    </source>
</evidence>
<sequence length="148" mass="15831">MTAVPDELLELDRFGQFLSVGAVGAMFDLATSSVLTAGLDLPPEIAKLIGAEVAIIVMFVINERWTFSEHGTVGRLNVLRRLLKSNLVRSGGVAVQVGVVSVLTGLPVALSAFGVDLWELATFPIAIGCSLLLNYVLESLFTWRVTAD</sequence>
<name>A0A8T4GU10_9EURY</name>
<evidence type="ECO:0000256" key="1">
    <source>
        <dbReference type="ARBA" id="ARBA00004141"/>
    </source>
</evidence>
<organism evidence="8 9">
    <name type="scientific">Halolamina salifodinae</name>
    <dbReference type="NCBI Taxonomy" id="1202767"/>
    <lineage>
        <taxon>Archaea</taxon>
        <taxon>Methanobacteriati</taxon>
        <taxon>Methanobacteriota</taxon>
        <taxon>Stenosarchaea group</taxon>
        <taxon>Halobacteria</taxon>
        <taxon>Halobacteriales</taxon>
        <taxon>Haloferacaceae</taxon>
    </lineage>
</organism>
<comment type="caution">
    <text evidence="8">The sequence shown here is derived from an EMBL/GenBank/DDBJ whole genome shotgun (WGS) entry which is preliminary data.</text>
</comment>
<reference evidence="8" key="1">
    <citation type="submission" date="2021-03" db="EMBL/GenBank/DDBJ databases">
        <title>Genomic Encyclopedia of Type Strains, Phase IV (KMG-IV): sequencing the most valuable type-strain genomes for metagenomic binning, comparative biology and taxonomic classification.</title>
        <authorList>
            <person name="Goeker M."/>
        </authorList>
    </citation>
    <scope>NUCLEOTIDE SEQUENCE</scope>
    <source>
        <strain evidence="8">DSM 26232</strain>
    </source>
</reference>
<comment type="similarity">
    <text evidence="2">Belongs to the GtrA family.</text>
</comment>
<feature type="transmembrane region" description="Helical" evidence="6">
    <location>
        <begin position="17"/>
        <end position="39"/>
    </location>
</feature>
<dbReference type="GO" id="GO:0005886">
    <property type="term" value="C:plasma membrane"/>
    <property type="evidence" value="ECO:0007669"/>
    <property type="project" value="TreeGrafter"/>
</dbReference>
<evidence type="ECO:0000313" key="8">
    <source>
        <dbReference type="EMBL" id="MBP1985563.1"/>
    </source>
</evidence>
<evidence type="ECO:0000256" key="2">
    <source>
        <dbReference type="ARBA" id="ARBA00009399"/>
    </source>
</evidence>
<accession>A0A8T4GU10</accession>
<dbReference type="RefSeq" id="WP_209489280.1">
    <property type="nucleotide sequence ID" value="NZ_JAGGLC010000001.1"/>
</dbReference>
<evidence type="ECO:0000256" key="5">
    <source>
        <dbReference type="ARBA" id="ARBA00023136"/>
    </source>
</evidence>
<dbReference type="GO" id="GO:0000271">
    <property type="term" value="P:polysaccharide biosynthetic process"/>
    <property type="evidence" value="ECO:0007669"/>
    <property type="project" value="InterPro"/>
</dbReference>
<feature type="transmembrane region" description="Helical" evidence="6">
    <location>
        <begin position="45"/>
        <end position="65"/>
    </location>
</feature>
<dbReference type="Proteomes" id="UP000823736">
    <property type="component" value="Unassembled WGS sequence"/>
</dbReference>
<keyword evidence="4 6" id="KW-1133">Transmembrane helix</keyword>
<evidence type="ECO:0000313" key="9">
    <source>
        <dbReference type="Proteomes" id="UP000823736"/>
    </source>
</evidence>
<keyword evidence="5 6" id="KW-0472">Membrane</keyword>